<feature type="coiled-coil region" evidence="15">
    <location>
        <begin position="982"/>
        <end position="1026"/>
    </location>
</feature>
<dbReference type="GO" id="GO:0005634">
    <property type="term" value="C:nucleus"/>
    <property type="evidence" value="ECO:0007669"/>
    <property type="project" value="UniProtKB-SubCell"/>
</dbReference>
<dbReference type="GO" id="GO:0005524">
    <property type="term" value="F:ATP binding"/>
    <property type="evidence" value="ECO:0007669"/>
    <property type="project" value="UniProtKB-KW"/>
</dbReference>
<feature type="coiled-coil region" evidence="15">
    <location>
        <begin position="253"/>
        <end position="287"/>
    </location>
</feature>
<dbReference type="InterPro" id="IPR027120">
    <property type="entry name" value="Smc2_ABC"/>
</dbReference>
<dbReference type="InterPro" id="IPR003395">
    <property type="entry name" value="RecF/RecN/SMC_N"/>
</dbReference>
<dbReference type="CDD" id="cd03273">
    <property type="entry name" value="ABC_SMC2_euk"/>
    <property type="match status" value="1"/>
</dbReference>
<dbReference type="GO" id="GO:0051301">
    <property type="term" value="P:cell division"/>
    <property type="evidence" value="ECO:0007669"/>
    <property type="project" value="UniProtKB-KW"/>
</dbReference>
<dbReference type="Gene3D" id="3.40.50.300">
    <property type="entry name" value="P-loop containing nucleotide triphosphate hydrolases"/>
    <property type="match status" value="2"/>
</dbReference>
<evidence type="ECO:0000256" key="10">
    <source>
        <dbReference type="ARBA" id="ARBA00023254"/>
    </source>
</evidence>
<keyword evidence="9 14" id="KW-0539">Nucleus</keyword>
<comment type="subunit">
    <text evidence="13">Forms a heterodimer with SMC4. Component of the condensin complex, which contains the SMC2 and SMC4 heterodimer, and three non SMC subunits that probably regulate the complex: CAPH, CAPD2 and CAPG.</text>
</comment>
<dbReference type="Gene3D" id="1.20.1060.20">
    <property type="match status" value="1"/>
</dbReference>
<keyword evidence="11" id="KW-0131">Cell cycle</keyword>
<keyword evidence="6" id="KW-0067">ATP-binding</keyword>
<gene>
    <name evidence="17" type="ORF">H6P81_014664</name>
</gene>
<dbReference type="Proteomes" id="UP000825729">
    <property type="component" value="Unassembled WGS sequence"/>
</dbReference>
<sequence>MHVKEICLEGFKSYATRTVVSGFDPFFNAITGLNGSGKSNILDSICFVLGITNLQQVRASNLQELVYKQGQAGVTKATVSVVFDNSDRSRSPLGYEDCAEITVTRQIVVGGRNKYLINGHLAQPSRVQTLFHSVQLNVNNPHFLIMQGRITKVLNMKPPEILSMLEEAAGTRMYETKKEAALKTLEKKQSKVDEIDKLLDQEILPSLEKLRKERVQYMQWANGNAELDRLRRFCIAYEYFQSEKIQVNAVNEVAQRKANILQLDENIKQLQGEIQEMEKNISDLTAEKEAKLGGELKIFSEKVDGLSRDLVKQTSVLTNQKESLIAEEKAAEKIVRSIEDLKQSISERDSAVKRAEDGAADLKKKVEDLSKSLEKYEKEYQGVVAGKSSEDQEKCLEDQLRDAKAAVGTAETELKQLGAKINHSEKELKEKKSQLMAKRGEAVAVENELSVRRKEVEDVKNTLESIPYENGQLEALQRDRATELEQVRKLKDEIRILSGKLANVQFMYRDPVKNFDRSKVKGVVARLIKVKDSSTMTALEVTARGKLFNVVVDTENTGKQLLQNGDLRRRVTIIPLNKIQTHAVPQRVQEVASRLVGEGNAALALCLVGYDEEVKNAMAYVFGSTFVCRSIDAAKEVAFNRDIFTPSVTLEGDIFEPSGFLTGGSRKDGGELLRQLHILAESESKLHVHETSLSELENKIAQILPLHKKFGHLKSQLELKEYDLSLFQKRAEQHEHHKLTEIVKKIEEELEEARTEAKEKQLLYEKYVSQVSSLEKSIHDHGKNRESRLKDLDKRINVTKSQMQSASKDLKEHESERERLIMEKDAVILECNSLEAQLASLRIQTDNLQAEVKSHSEKLSSIKKELDAAQSELNISRSKMKECDSQISSMAKEQEELQHKLSDDNLERKKMENEIKRMEMEQKDCSLKVEKLLEKHSWIAAEKQLFGKSGTDYDFSSRDPHKSRQELEKLQAEQSGLEKRVNKKVMAMFEKAEDEYRDLISKKNIIENDKLKIKEVIEELDEKKKETLNVTWVKVNKDFGSIFSTLLPGTMAKLEPPEGCTFLAGLEVRVAFGSVWKQSLSELSGGQRSLLALSLILALLLFKPAPLYILDEVDAALDLSHTQNIGRMIKTHFPHSQFIVVSLKEVTVKGRCGVFCACVEVLTNCANIVAENI</sequence>
<evidence type="ECO:0000256" key="1">
    <source>
        <dbReference type="ARBA" id="ARBA00004123"/>
    </source>
</evidence>
<evidence type="ECO:0000256" key="9">
    <source>
        <dbReference type="ARBA" id="ARBA00023242"/>
    </source>
</evidence>
<protein>
    <recommendedName>
        <fullName evidence="14">Structural maintenance of chromosomes protein</fullName>
    </recommendedName>
</protein>
<dbReference type="SUPFAM" id="SSF52540">
    <property type="entry name" value="P-loop containing nucleoside triphosphate hydrolases"/>
    <property type="match status" value="1"/>
</dbReference>
<evidence type="ECO:0000256" key="11">
    <source>
        <dbReference type="ARBA" id="ARBA00023306"/>
    </source>
</evidence>
<keyword evidence="8" id="KW-0226">DNA condensation</keyword>
<keyword evidence="5" id="KW-0498">Mitosis</keyword>
<evidence type="ECO:0000313" key="18">
    <source>
        <dbReference type="Proteomes" id="UP000825729"/>
    </source>
</evidence>
<evidence type="ECO:0000256" key="8">
    <source>
        <dbReference type="ARBA" id="ARBA00023067"/>
    </source>
</evidence>
<dbReference type="InterPro" id="IPR024704">
    <property type="entry name" value="SMC"/>
</dbReference>
<accession>A0AAV7E469</accession>
<comment type="function">
    <text evidence="12">Central component of the condensin complex, a complex required for conversion of interphase chromatin into mitotic-like condense chromosomes. The condensin complex probably introduces positive supercoils into relaxed DNA in the presence of type I topoisomerases and converts nicked DNA into positive knotted forms in the presence of type II topoisomerases. Also involved in chromosome segregation in meiosis.</text>
</comment>
<evidence type="ECO:0000256" key="4">
    <source>
        <dbReference type="ARBA" id="ARBA00022741"/>
    </source>
</evidence>
<evidence type="ECO:0000259" key="16">
    <source>
        <dbReference type="SMART" id="SM00968"/>
    </source>
</evidence>
<dbReference type="SMART" id="SM00968">
    <property type="entry name" value="SMC_hinge"/>
    <property type="match status" value="1"/>
</dbReference>
<dbReference type="FunFam" id="3.40.50.300:FF:000278">
    <property type="entry name" value="Structural maintenance of chromosomes 2"/>
    <property type="match status" value="1"/>
</dbReference>
<dbReference type="Gene3D" id="3.30.70.1620">
    <property type="match status" value="1"/>
</dbReference>
<keyword evidence="18" id="KW-1185">Reference proteome</keyword>
<organism evidence="17 18">
    <name type="scientific">Aristolochia fimbriata</name>
    <name type="common">White veined hardy Dutchman's pipe vine</name>
    <dbReference type="NCBI Taxonomy" id="158543"/>
    <lineage>
        <taxon>Eukaryota</taxon>
        <taxon>Viridiplantae</taxon>
        <taxon>Streptophyta</taxon>
        <taxon>Embryophyta</taxon>
        <taxon>Tracheophyta</taxon>
        <taxon>Spermatophyta</taxon>
        <taxon>Magnoliopsida</taxon>
        <taxon>Magnoliidae</taxon>
        <taxon>Piperales</taxon>
        <taxon>Aristolochiaceae</taxon>
        <taxon>Aristolochia</taxon>
    </lineage>
</organism>
<dbReference type="GO" id="GO:0051321">
    <property type="term" value="P:meiotic cell cycle"/>
    <property type="evidence" value="ECO:0007669"/>
    <property type="project" value="UniProtKB-KW"/>
</dbReference>
<dbReference type="Pfam" id="PF02463">
    <property type="entry name" value="SMC_N"/>
    <property type="match status" value="2"/>
</dbReference>
<dbReference type="Pfam" id="PF06470">
    <property type="entry name" value="SMC_hinge"/>
    <property type="match status" value="1"/>
</dbReference>
<reference evidence="17 18" key="1">
    <citation type="submission" date="2021-07" db="EMBL/GenBank/DDBJ databases">
        <title>The Aristolochia fimbriata genome: insights into angiosperm evolution, floral development and chemical biosynthesis.</title>
        <authorList>
            <person name="Jiao Y."/>
        </authorList>
    </citation>
    <scope>NUCLEOTIDE SEQUENCE [LARGE SCALE GENOMIC DNA]</scope>
    <source>
        <strain evidence="17">IBCAS-2021</strain>
        <tissue evidence="17">Leaf</tissue>
    </source>
</reference>
<dbReference type="InterPro" id="IPR036277">
    <property type="entry name" value="SMC_hinge_sf"/>
</dbReference>
<evidence type="ECO:0000256" key="3">
    <source>
        <dbReference type="ARBA" id="ARBA00022618"/>
    </source>
</evidence>
<evidence type="ECO:0000256" key="2">
    <source>
        <dbReference type="ARBA" id="ARBA00005231"/>
    </source>
</evidence>
<keyword evidence="7 15" id="KW-0175">Coiled coil</keyword>
<dbReference type="SUPFAM" id="SSF75553">
    <property type="entry name" value="Smc hinge domain"/>
    <property type="match status" value="1"/>
</dbReference>
<feature type="coiled-coil region" evidence="15">
    <location>
        <begin position="352"/>
        <end position="448"/>
    </location>
</feature>
<dbReference type="PANTHER" id="PTHR43977">
    <property type="entry name" value="STRUCTURAL MAINTENANCE OF CHROMOSOMES PROTEIN 3"/>
    <property type="match status" value="1"/>
</dbReference>
<keyword evidence="4" id="KW-0547">Nucleotide-binding</keyword>
<dbReference type="GO" id="GO:0005694">
    <property type="term" value="C:chromosome"/>
    <property type="evidence" value="ECO:0007669"/>
    <property type="project" value="InterPro"/>
</dbReference>
<dbReference type="EMBL" id="JAINDJ010000006">
    <property type="protein sequence ID" value="KAG9443324.1"/>
    <property type="molecule type" value="Genomic_DNA"/>
</dbReference>
<evidence type="ECO:0000313" key="17">
    <source>
        <dbReference type="EMBL" id="KAG9443324.1"/>
    </source>
</evidence>
<dbReference type="GO" id="GO:0016887">
    <property type="term" value="F:ATP hydrolysis activity"/>
    <property type="evidence" value="ECO:0007669"/>
    <property type="project" value="InterPro"/>
</dbReference>
<keyword evidence="3" id="KW-0132">Cell division</keyword>
<evidence type="ECO:0000256" key="6">
    <source>
        <dbReference type="ARBA" id="ARBA00022840"/>
    </source>
</evidence>
<comment type="similarity">
    <text evidence="2">Belongs to the SMC family. SMC2 subfamily.</text>
</comment>
<dbReference type="GO" id="GO:0030261">
    <property type="term" value="P:chromosome condensation"/>
    <property type="evidence" value="ECO:0007669"/>
    <property type="project" value="UniProtKB-KW"/>
</dbReference>
<evidence type="ECO:0000256" key="13">
    <source>
        <dbReference type="ARBA" id="ARBA00062012"/>
    </source>
</evidence>
<evidence type="ECO:0000256" key="12">
    <source>
        <dbReference type="ARBA" id="ARBA00058390"/>
    </source>
</evidence>
<name>A0AAV7E469_ARIFI</name>
<comment type="subcellular location">
    <subcellularLocation>
        <location evidence="1 14">Nucleus</location>
    </subcellularLocation>
</comment>
<evidence type="ECO:0000256" key="7">
    <source>
        <dbReference type="ARBA" id="ARBA00023054"/>
    </source>
</evidence>
<dbReference type="PIRSF" id="PIRSF005719">
    <property type="entry name" value="SMC"/>
    <property type="match status" value="1"/>
</dbReference>
<dbReference type="InterPro" id="IPR027417">
    <property type="entry name" value="P-loop_NTPase"/>
</dbReference>
<comment type="caution">
    <text evidence="17">The sequence shown here is derived from an EMBL/GenBank/DDBJ whole genome shotgun (WGS) entry which is preliminary data.</text>
</comment>
<evidence type="ECO:0000256" key="5">
    <source>
        <dbReference type="ARBA" id="ARBA00022776"/>
    </source>
</evidence>
<dbReference type="FunFam" id="1.20.1060.20:FF:000005">
    <property type="entry name" value="Structural maintenance of chromosomes 2"/>
    <property type="match status" value="1"/>
</dbReference>
<proteinExistence type="inferred from homology"/>
<dbReference type="InterPro" id="IPR010935">
    <property type="entry name" value="SMC_hinge"/>
</dbReference>
<keyword evidence="10" id="KW-0469">Meiosis</keyword>
<evidence type="ECO:0000256" key="15">
    <source>
        <dbReference type="SAM" id="Coils"/>
    </source>
</evidence>
<evidence type="ECO:0000256" key="14">
    <source>
        <dbReference type="PIRNR" id="PIRNR005719"/>
    </source>
</evidence>
<feature type="coiled-coil region" evidence="15">
    <location>
        <begin position="729"/>
        <end position="935"/>
    </location>
</feature>
<dbReference type="AlphaFoldDB" id="A0AAV7E469"/>
<feature type="domain" description="SMC hinge" evidence="16">
    <location>
        <begin position="518"/>
        <end position="638"/>
    </location>
</feature>